<dbReference type="InterPro" id="IPR002403">
    <property type="entry name" value="Cyt_P450_E_grp-IV"/>
</dbReference>
<dbReference type="InterPro" id="IPR001128">
    <property type="entry name" value="Cyt_P450"/>
</dbReference>
<evidence type="ECO:0000256" key="4">
    <source>
        <dbReference type="ARBA" id="ARBA00022617"/>
    </source>
</evidence>
<dbReference type="InParanoid" id="W4KFS3"/>
<keyword evidence="6" id="KW-0560">Oxidoreductase</keyword>
<evidence type="ECO:0000256" key="2">
    <source>
        <dbReference type="ARBA" id="ARBA00005179"/>
    </source>
</evidence>
<keyword evidence="4 9" id="KW-0349">Heme</keyword>
<dbReference type="STRING" id="747525.W4KFS3"/>
<dbReference type="GO" id="GO:0016705">
    <property type="term" value="F:oxidoreductase activity, acting on paired donors, with incorporation or reduction of molecular oxygen"/>
    <property type="evidence" value="ECO:0007669"/>
    <property type="project" value="InterPro"/>
</dbReference>
<keyword evidence="5 9" id="KW-0479">Metal-binding</keyword>
<evidence type="ECO:0000256" key="7">
    <source>
        <dbReference type="ARBA" id="ARBA00023004"/>
    </source>
</evidence>
<feature type="binding site" description="axial binding residue" evidence="9">
    <location>
        <position position="463"/>
    </location>
    <ligand>
        <name>heme</name>
        <dbReference type="ChEBI" id="CHEBI:30413"/>
    </ligand>
    <ligandPart>
        <name>Fe</name>
        <dbReference type="ChEBI" id="CHEBI:18248"/>
    </ligandPart>
</feature>
<dbReference type="InterPro" id="IPR036396">
    <property type="entry name" value="Cyt_P450_sf"/>
</dbReference>
<evidence type="ECO:0000256" key="10">
    <source>
        <dbReference type="SAM" id="Phobius"/>
    </source>
</evidence>
<reference evidence="11 12" key="1">
    <citation type="journal article" date="2012" name="New Phytol.">
        <title>Insight into trade-off between wood decay and parasitism from the genome of a fungal forest pathogen.</title>
        <authorList>
            <person name="Olson A."/>
            <person name="Aerts A."/>
            <person name="Asiegbu F."/>
            <person name="Belbahri L."/>
            <person name="Bouzid O."/>
            <person name="Broberg A."/>
            <person name="Canback B."/>
            <person name="Coutinho P.M."/>
            <person name="Cullen D."/>
            <person name="Dalman K."/>
            <person name="Deflorio G."/>
            <person name="van Diepen L.T."/>
            <person name="Dunand C."/>
            <person name="Duplessis S."/>
            <person name="Durling M."/>
            <person name="Gonthier P."/>
            <person name="Grimwood J."/>
            <person name="Fossdal C.G."/>
            <person name="Hansson D."/>
            <person name="Henrissat B."/>
            <person name="Hietala A."/>
            <person name="Himmelstrand K."/>
            <person name="Hoffmeister D."/>
            <person name="Hogberg N."/>
            <person name="James T.Y."/>
            <person name="Karlsson M."/>
            <person name="Kohler A."/>
            <person name="Kues U."/>
            <person name="Lee Y.H."/>
            <person name="Lin Y.C."/>
            <person name="Lind M."/>
            <person name="Lindquist E."/>
            <person name="Lombard V."/>
            <person name="Lucas S."/>
            <person name="Lunden K."/>
            <person name="Morin E."/>
            <person name="Murat C."/>
            <person name="Park J."/>
            <person name="Raffaello T."/>
            <person name="Rouze P."/>
            <person name="Salamov A."/>
            <person name="Schmutz J."/>
            <person name="Solheim H."/>
            <person name="Stahlberg J."/>
            <person name="Velez H."/>
            <person name="de Vries R.P."/>
            <person name="Wiebenga A."/>
            <person name="Woodward S."/>
            <person name="Yakovlev I."/>
            <person name="Garbelotto M."/>
            <person name="Martin F."/>
            <person name="Grigoriev I.V."/>
            <person name="Stenlid J."/>
        </authorList>
    </citation>
    <scope>NUCLEOTIDE SEQUENCE [LARGE SCALE GENOMIC DNA]</scope>
    <source>
        <strain evidence="11 12">TC 32-1</strain>
    </source>
</reference>
<keyword evidence="12" id="KW-1185">Reference proteome</keyword>
<evidence type="ECO:0000256" key="6">
    <source>
        <dbReference type="ARBA" id="ARBA00023002"/>
    </source>
</evidence>
<protein>
    <submittedName>
        <fullName evidence="11">Cytochrome P450 monooxygenase 104</fullName>
    </submittedName>
</protein>
<keyword evidence="10" id="KW-1133">Transmembrane helix</keyword>
<dbReference type="AlphaFoldDB" id="W4KFS3"/>
<dbReference type="eggNOG" id="KOG0158">
    <property type="taxonomic scope" value="Eukaryota"/>
</dbReference>
<dbReference type="HOGENOM" id="CLU_001570_5_11_1"/>
<dbReference type="SUPFAM" id="SSF48264">
    <property type="entry name" value="Cytochrome P450"/>
    <property type="match status" value="1"/>
</dbReference>
<proteinExistence type="inferred from homology"/>
<dbReference type="Proteomes" id="UP000030671">
    <property type="component" value="Unassembled WGS sequence"/>
</dbReference>
<evidence type="ECO:0000313" key="11">
    <source>
        <dbReference type="EMBL" id="ETW84693.1"/>
    </source>
</evidence>
<keyword evidence="10" id="KW-0472">Membrane</keyword>
<accession>W4KFS3</accession>
<dbReference type="PANTHER" id="PTHR24305">
    <property type="entry name" value="CYTOCHROME P450"/>
    <property type="match status" value="1"/>
</dbReference>
<comment type="pathway">
    <text evidence="2">Secondary metabolite biosynthesis.</text>
</comment>
<dbReference type="PRINTS" id="PR00385">
    <property type="entry name" value="P450"/>
</dbReference>
<dbReference type="EMBL" id="KI925456">
    <property type="protein sequence ID" value="ETW84693.1"/>
    <property type="molecule type" value="Genomic_DNA"/>
</dbReference>
<evidence type="ECO:0000256" key="3">
    <source>
        <dbReference type="ARBA" id="ARBA00010617"/>
    </source>
</evidence>
<sequence>MSSTSPWALGSLGPLLTPTNFLLALLVIVGSSQVSKILHRGAHTARISGPPSPSWLFGVGRILRAASDPATMYEGWSRAHGSVYALPAAFGTRRIVLMDPKAISHCCARDTHGYFKYKLAKLAIQDMVGKGLLWSDGDSHKRQRRILNPAFSNVTIRKLTPIFFDVGYKVKTAWDEFIEAGTTDESVIDVQTWMNHVSLDSIGLAGFAHDFGTLRGEKPTVAAVFDAFGHGKVSPLQGIIFALAPAHSTQAQPEYGGDCRCHARALAQGRGERSGESSAILPTVKAEGNEEIITQDEIMAQMKVMMLAGYETTSMGTGRTVEELDMQTRLRDELAKLGAVDPTWDQLTDSLPYLDAIVHETLRVHPPAVEINRVAMEDDVVPLSTPTRAAAGGATTDRIAIARGTIITVPIRSIHLSEDIWGPDAKTFRPERWLSGDEPAAARARELSGHRHLLTFFDGPRICIGKSFALAEIKAVLSVLVRNFAFELRDGLATKIKTKVAIMSRPAIEGEEGIELPLRVRRLV</sequence>
<comment type="cofactor">
    <cofactor evidence="1 9">
        <name>heme</name>
        <dbReference type="ChEBI" id="CHEBI:30413"/>
    </cofactor>
</comment>
<dbReference type="Gene3D" id="1.10.630.10">
    <property type="entry name" value="Cytochrome P450"/>
    <property type="match status" value="1"/>
</dbReference>
<dbReference type="Pfam" id="PF00067">
    <property type="entry name" value="p450"/>
    <property type="match status" value="2"/>
</dbReference>
<dbReference type="RefSeq" id="XP_009544331.1">
    <property type="nucleotide sequence ID" value="XM_009546036.1"/>
</dbReference>
<evidence type="ECO:0000256" key="8">
    <source>
        <dbReference type="ARBA" id="ARBA00023033"/>
    </source>
</evidence>
<name>W4KFS3_HETIT</name>
<dbReference type="GO" id="GO:0004497">
    <property type="term" value="F:monooxygenase activity"/>
    <property type="evidence" value="ECO:0007669"/>
    <property type="project" value="UniProtKB-KW"/>
</dbReference>
<dbReference type="InterPro" id="IPR050121">
    <property type="entry name" value="Cytochrome_P450_monoxygenase"/>
</dbReference>
<gene>
    <name evidence="11" type="primary">cpm104</name>
    <name evidence="11" type="ORF">HETIRDRAFT_116864</name>
</gene>
<dbReference type="OrthoDB" id="1470350at2759"/>
<evidence type="ECO:0000256" key="9">
    <source>
        <dbReference type="PIRSR" id="PIRSR602403-1"/>
    </source>
</evidence>
<keyword evidence="8 11" id="KW-0503">Monooxygenase</keyword>
<dbReference type="PRINTS" id="PR00465">
    <property type="entry name" value="EP450IV"/>
</dbReference>
<evidence type="ECO:0000256" key="5">
    <source>
        <dbReference type="ARBA" id="ARBA00022723"/>
    </source>
</evidence>
<dbReference type="PANTHER" id="PTHR24305:SF166">
    <property type="entry name" value="CYTOCHROME P450 12A4, MITOCHONDRIAL-RELATED"/>
    <property type="match status" value="1"/>
</dbReference>
<dbReference type="GeneID" id="20666520"/>
<dbReference type="KEGG" id="hir:HETIRDRAFT_116864"/>
<organism evidence="11 12">
    <name type="scientific">Heterobasidion irregulare (strain TC 32-1)</name>
    <dbReference type="NCBI Taxonomy" id="747525"/>
    <lineage>
        <taxon>Eukaryota</taxon>
        <taxon>Fungi</taxon>
        <taxon>Dikarya</taxon>
        <taxon>Basidiomycota</taxon>
        <taxon>Agaricomycotina</taxon>
        <taxon>Agaricomycetes</taxon>
        <taxon>Russulales</taxon>
        <taxon>Bondarzewiaceae</taxon>
        <taxon>Heterobasidion</taxon>
        <taxon>Heterobasidion annosum species complex</taxon>
    </lineage>
</organism>
<dbReference type="GO" id="GO:0020037">
    <property type="term" value="F:heme binding"/>
    <property type="evidence" value="ECO:0007669"/>
    <property type="project" value="InterPro"/>
</dbReference>
<dbReference type="GO" id="GO:0005506">
    <property type="term" value="F:iron ion binding"/>
    <property type="evidence" value="ECO:0007669"/>
    <property type="project" value="InterPro"/>
</dbReference>
<feature type="transmembrane region" description="Helical" evidence="10">
    <location>
        <begin position="12"/>
        <end position="30"/>
    </location>
</feature>
<keyword evidence="10" id="KW-0812">Transmembrane</keyword>
<evidence type="ECO:0000256" key="1">
    <source>
        <dbReference type="ARBA" id="ARBA00001971"/>
    </source>
</evidence>
<keyword evidence="7 9" id="KW-0408">Iron</keyword>
<evidence type="ECO:0000313" key="12">
    <source>
        <dbReference type="Proteomes" id="UP000030671"/>
    </source>
</evidence>
<comment type="similarity">
    <text evidence="3">Belongs to the cytochrome P450 family.</text>
</comment>